<evidence type="ECO:0000313" key="2">
    <source>
        <dbReference type="EMBL" id="MPC52217.1"/>
    </source>
</evidence>
<keyword evidence="3" id="KW-1185">Reference proteome</keyword>
<gene>
    <name evidence="2" type="ORF">E2C01_046080</name>
</gene>
<sequence length="102" mass="11422">MNLPTHSNWLRPLAALTSRHTGLGDGRAPPQHIQPAQASRRRRGTSTIAPPLLTATTLLPFLPWLSNTKHSQCILSCHLCTLTPLRYVDANCYFCCLHHRTK</sequence>
<evidence type="ECO:0000313" key="3">
    <source>
        <dbReference type="Proteomes" id="UP000324222"/>
    </source>
</evidence>
<protein>
    <submittedName>
        <fullName evidence="2">Uncharacterized protein</fullName>
    </submittedName>
</protein>
<dbReference type="Proteomes" id="UP000324222">
    <property type="component" value="Unassembled WGS sequence"/>
</dbReference>
<comment type="caution">
    <text evidence="2">The sequence shown here is derived from an EMBL/GenBank/DDBJ whole genome shotgun (WGS) entry which is preliminary data.</text>
</comment>
<dbReference type="AlphaFoldDB" id="A0A5B7G3P2"/>
<reference evidence="2 3" key="1">
    <citation type="submission" date="2019-05" db="EMBL/GenBank/DDBJ databases">
        <title>Another draft genome of Portunus trituberculatus and its Hox gene families provides insights of decapod evolution.</title>
        <authorList>
            <person name="Jeong J.-H."/>
            <person name="Song I."/>
            <person name="Kim S."/>
            <person name="Choi T."/>
            <person name="Kim D."/>
            <person name="Ryu S."/>
            <person name="Kim W."/>
        </authorList>
    </citation>
    <scope>NUCLEOTIDE SEQUENCE [LARGE SCALE GENOMIC DNA]</scope>
    <source>
        <tissue evidence="2">Muscle</tissue>
    </source>
</reference>
<name>A0A5B7G3P2_PORTR</name>
<organism evidence="2 3">
    <name type="scientific">Portunus trituberculatus</name>
    <name type="common">Swimming crab</name>
    <name type="synonym">Neptunus trituberculatus</name>
    <dbReference type="NCBI Taxonomy" id="210409"/>
    <lineage>
        <taxon>Eukaryota</taxon>
        <taxon>Metazoa</taxon>
        <taxon>Ecdysozoa</taxon>
        <taxon>Arthropoda</taxon>
        <taxon>Crustacea</taxon>
        <taxon>Multicrustacea</taxon>
        <taxon>Malacostraca</taxon>
        <taxon>Eumalacostraca</taxon>
        <taxon>Eucarida</taxon>
        <taxon>Decapoda</taxon>
        <taxon>Pleocyemata</taxon>
        <taxon>Brachyura</taxon>
        <taxon>Eubrachyura</taxon>
        <taxon>Portunoidea</taxon>
        <taxon>Portunidae</taxon>
        <taxon>Portuninae</taxon>
        <taxon>Portunus</taxon>
    </lineage>
</organism>
<feature type="region of interest" description="Disordered" evidence="1">
    <location>
        <begin position="20"/>
        <end position="47"/>
    </location>
</feature>
<evidence type="ECO:0000256" key="1">
    <source>
        <dbReference type="SAM" id="MobiDB-lite"/>
    </source>
</evidence>
<accession>A0A5B7G3P2</accession>
<proteinExistence type="predicted"/>
<dbReference type="EMBL" id="VSRR010010710">
    <property type="protein sequence ID" value="MPC52217.1"/>
    <property type="molecule type" value="Genomic_DNA"/>
</dbReference>